<gene>
    <name evidence="1" type="ORF">GJB61_27180</name>
</gene>
<organism evidence="1 2">
    <name type="scientific">Paenibacillus monticola</name>
    <dbReference type="NCBI Taxonomy" id="2666075"/>
    <lineage>
        <taxon>Bacteria</taxon>
        <taxon>Bacillati</taxon>
        <taxon>Bacillota</taxon>
        <taxon>Bacilli</taxon>
        <taxon>Bacillales</taxon>
        <taxon>Paenibacillaceae</taxon>
        <taxon>Paenibacillus</taxon>
    </lineage>
</organism>
<dbReference type="EMBL" id="WJXB01000015">
    <property type="protein sequence ID" value="MRN56650.1"/>
    <property type="molecule type" value="Genomic_DNA"/>
</dbReference>
<evidence type="ECO:0000313" key="2">
    <source>
        <dbReference type="Proteomes" id="UP000463051"/>
    </source>
</evidence>
<name>A0A7X2L4S4_9BACL</name>
<accession>A0A7X2L4S4</accession>
<evidence type="ECO:0008006" key="3">
    <source>
        <dbReference type="Google" id="ProtNLM"/>
    </source>
</evidence>
<proteinExistence type="predicted"/>
<reference evidence="1 2" key="1">
    <citation type="submission" date="2019-11" db="EMBL/GenBank/DDBJ databases">
        <title>Paenibacillus monticola sp. nov., a novel PGPR strain isolated from mountain sample in China.</title>
        <authorList>
            <person name="Zhao Q."/>
            <person name="Li H.-P."/>
            <person name="Zhang J.-L."/>
        </authorList>
    </citation>
    <scope>NUCLEOTIDE SEQUENCE [LARGE SCALE GENOMIC DNA]</scope>
    <source>
        <strain evidence="1 2">LC-T2</strain>
    </source>
</reference>
<sequence>MEKRIVISLIIAFAALTGCSSDKNASEPDASSAVALAESQASASPIEAPTAAPKKLSATEAVALDYVNIFVNGSDMEAKKNFVTQNVYPDAQPVFQMAQAIETPDNHKLKNPQVLESVDYSDENDLKVEAVLIQGEQASNPKSELIVLISDKKVLWATDSSDQESFGEARSAFKEPIPEASLSVDAPTPSDMLSEIQNFVISDVWNDAFVDISWYISSGTSSTGESLDVDFTVEQLAKTMDKKKEYDSYMAGLGSEYDSLKKVWTKLSTEIDRLYDFIQKNPPKANDTTANFDTGIFNQYKDAFDKEVEAVTK</sequence>
<protein>
    <recommendedName>
        <fullName evidence="3">DUF5105 domain-containing protein</fullName>
    </recommendedName>
</protein>
<dbReference type="AlphaFoldDB" id="A0A7X2L4S4"/>
<dbReference type="PROSITE" id="PS51257">
    <property type="entry name" value="PROKAR_LIPOPROTEIN"/>
    <property type="match status" value="1"/>
</dbReference>
<evidence type="ECO:0000313" key="1">
    <source>
        <dbReference type="EMBL" id="MRN56650.1"/>
    </source>
</evidence>
<dbReference type="RefSeq" id="WP_154122153.1">
    <property type="nucleotide sequence ID" value="NZ_WJXB01000015.1"/>
</dbReference>
<dbReference type="Proteomes" id="UP000463051">
    <property type="component" value="Unassembled WGS sequence"/>
</dbReference>
<comment type="caution">
    <text evidence="1">The sequence shown here is derived from an EMBL/GenBank/DDBJ whole genome shotgun (WGS) entry which is preliminary data.</text>
</comment>
<keyword evidence="2" id="KW-1185">Reference proteome</keyword>